<keyword evidence="3" id="KW-1185">Reference proteome</keyword>
<comment type="caution">
    <text evidence="2">The sequence shown here is derived from an EMBL/GenBank/DDBJ whole genome shotgun (WGS) entry which is preliminary data.</text>
</comment>
<protein>
    <recommendedName>
        <fullName evidence="4">Extracellular serine-rich protein</fullName>
    </recommendedName>
</protein>
<dbReference type="Gene3D" id="2.60.40.420">
    <property type="entry name" value="Cupredoxins - blue copper proteins"/>
    <property type="match status" value="1"/>
</dbReference>
<proteinExistence type="predicted"/>
<evidence type="ECO:0000313" key="2">
    <source>
        <dbReference type="EMBL" id="OBZ69566.1"/>
    </source>
</evidence>
<dbReference type="EMBL" id="LUGG01000015">
    <property type="protein sequence ID" value="OBZ69566.1"/>
    <property type="molecule type" value="Genomic_DNA"/>
</dbReference>
<dbReference type="OMA" id="FFDYNTC"/>
<evidence type="ECO:0000313" key="3">
    <source>
        <dbReference type="Proteomes" id="UP000092993"/>
    </source>
</evidence>
<dbReference type="PANTHER" id="PTHR34883">
    <property type="entry name" value="SERINE-RICH PROTEIN, PUTATIVE-RELATED-RELATED"/>
    <property type="match status" value="1"/>
</dbReference>
<dbReference type="InterPro" id="IPR052953">
    <property type="entry name" value="Ser-rich/MCO-related"/>
</dbReference>
<gene>
    <name evidence="2" type="ORF">A0H81_10266</name>
</gene>
<sequence length="224" mass="22817">MILFAAVAAVTSKDIVITVGHNTTDNATTVFEPAEVHADIGDTVTFNFTLGNHTATQSTFGAPCVPIHDTNSTINGFDSMFRDTVNGTAITTLPVSIIDNSTLWFFDFNTCGDGGVGVINANDSSTATLAGFQVRPLRSSRSLGRADMAAQRNAIRLNGTASQTSSSASPSSTSPGSQSSSSNGSVSGSANPSTTSKSSSAGAERAVRIGGLAVVPLILIALAL</sequence>
<dbReference type="Proteomes" id="UP000092993">
    <property type="component" value="Unassembled WGS sequence"/>
</dbReference>
<dbReference type="SUPFAM" id="SSF49503">
    <property type="entry name" value="Cupredoxins"/>
    <property type="match status" value="1"/>
</dbReference>
<dbReference type="PANTHER" id="PTHR34883:SF17">
    <property type="entry name" value="CUPREDOXIN"/>
    <property type="match status" value="1"/>
</dbReference>
<feature type="region of interest" description="Disordered" evidence="1">
    <location>
        <begin position="158"/>
        <end position="202"/>
    </location>
</feature>
<dbReference type="InterPro" id="IPR008972">
    <property type="entry name" value="Cupredoxin"/>
</dbReference>
<accession>A0A1C7LZC2</accession>
<name>A0A1C7LZC2_GRIFR</name>
<dbReference type="OrthoDB" id="2331100at2759"/>
<evidence type="ECO:0008006" key="4">
    <source>
        <dbReference type="Google" id="ProtNLM"/>
    </source>
</evidence>
<dbReference type="AlphaFoldDB" id="A0A1C7LZC2"/>
<reference evidence="2 3" key="1">
    <citation type="submission" date="2016-03" db="EMBL/GenBank/DDBJ databases">
        <title>Whole genome sequencing of Grifola frondosa 9006-11.</title>
        <authorList>
            <person name="Min B."/>
            <person name="Park H."/>
            <person name="Kim J.-G."/>
            <person name="Cho H."/>
            <person name="Oh Y.-L."/>
            <person name="Kong W.-S."/>
            <person name="Choi I.-G."/>
        </authorList>
    </citation>
    <scope>NUCLEOTIDE SEQUENCE [LARGE SCALE GENOMIC DNA]</scope>
    <source>
        <strain evidence="2 3">9006-11</strain>
    </source>
</reference>
<organism evidence="2 3">
    <name type="scientific">Grifola frondosa</name>
    <name type="common">Maitake</name>
    <name type="synonym">Polyporus frondosus</name>
    <dbReference type="NCBI Taxonomy" id="5627"/>
    <lineage>
        <taxon>Eukaryota</taxon>
        <taxon>Fungi</taxon>
        <taxon>Dikarya</taxon>
        <taxon>Basidiomycota</taxon>
        <taxon>Agaricomycotina</taxon>
        <taxon>Agaricomycetes</taxon>
        <taxon>Polyporales</taxon>
        <taxon>Grifolaceae</taxon>
        <taxon>Grifola</taxon>
    </lineage>
</organism>
<evidence type="ECO:0000256" key="1">
    <source>
        <dbReference type="SAM" id="MobiDB-lite"/>
    </source>
</evidence>